<dbReference type="STRING" id="498019.A0A2H0ZWR1"/>
<evidence type="ECO:0000256" key="2">
    <source>
        <dbReference type="PIRSR" id="PIRSR605511-1"/>
    </source>
</evidence>
<dbReference type="VEuPathDB" id="FungiDB:CJJ07_001374"/>
<dbReference type="VEuPathDB" id="FungiDB:CJJ09_003298"/>
<feature type="binding site" evidence="3">
    <location>
        <position position="233"/>
    </location>
    <ligand>
        <name>a divalent metal cation</name>
        <dbReference type="ChEBI" id="CHEBI:60240"/>
    </ligand>
</feature>
<evidence type="ECO:0000313" key="5">
    <source>
        <dbReference type="EMBL" id="PIS55064.1"/>
    </source>
</evidence>
<comment type="similarity">
    <text evidence="1">Belongs to the SMP-30/CGR1 family.</text>
</comment>
<feature type="binding site" evidence="3">
    <location>
        <position position="23"/>
    </location>
    <ligand>
        <name>a divalent metal cation</name>
        <dbReference type="ChEBI" id="CHEBI:60240"/>
    </ligand>
</feature>
<dbReference type="OMA" id="EADHRFN"/>
<dbReference type="EMBL" id="PEKT02000005">
    <property type="protein sequence ID" value="PIS55064.1"/>
    <property type="molecule type" value="Genomic_DNA"/>
</dbReference>
<dbReference type="AlphaFoldDB" id="A0A2H0ZWR1"/>
<proteinExistence type="inferred from homology"/>
<dbReference type="InterPro" id="IPR013658">
    <property type="entry name" value="SGL"/>
</dbReference>
<dbReference type="PANTHER" id="PTHR10907:SF47">
    <property type="entry name" value="REGUCALCIN"/>
    <property type="match status" value="1"/>
</dbReference>
<reference evidence="5" key="2">
    <citation type="submission" date="2017-11" db="EMBL/GenBank/DDBJ databases">
        <title>Candida auris genome assembly and annotation.</title>
        <authorList>
            <person name="Munoz J.F."/>
            <person name="Gade L.G."/>
            <person name="Chow N.A."/>
            <person name="Litvintseva A.P."/>
            <person name="Loparev V.N."/>
            <person name="Cuomo C.A."/>
        </authorList>
    </citation>
    <scope>NUCLEOTIDE SEQUENCE</scope>
    <source>
        <strain evidence="5">B8441</strain>
    </source>
</reference>
<keyword evidence="3" id="KW-0862">Zinc</keyword>
<dbReference type="PRINTS" id="PR01790">
    <property type="entry name" value="SMP30FAMILY"/>
</dbReference>
<dbReference type="Pfam" id="PF08450">
    <property type="entry name" value="SGL"/>
    <property type="match status" value="1"/>
</dbReference>
<accession>A0A2H0ZWR1</accession>
<name>A0A2H0ZWR1_CANAR</name>
<reference evidence="5" key="1">
    <citation type="journal article" date="2017" name="Clin. Infect. Dis.">
        <title>Simultaneous emergence of multidrug-resistant Candida auris on 3 continents confirmed by whole-genome sequencing and epidemiological analyses.</title>
        <authorList>
            <person name="Lockhart S.R."/>
            <person name="Etienne K.A."/>
            <person name="Vallabhaneni S."/>
            <person name="Farooqi J."/>
            <person name="Chowdhary A."/>
            <person name="Govender N.P."/>
            <person name="Colombo A.L."/>
            <person name="Calvo B."/>
            <person name="Cuomo C.A."/>
            <person name="Desjardins C.A."/>
            <person name="Berkow E.L."/>
            <person name="Castanheira M."/>
            <person name="Magobo R.E."/>
            <person name="Jabeen K."/>
            <person name="Asghar R.J."/>
            <person name="Meis J.F."/>
            <person name="Jackson B."/>
            <person name="Chiller T."/>
            <person name="Litvintseva A.P."/>
        </authorList>
    </citation>
    <scope>NUCLEOTIDE SEQUENCE [LARGE SCALE GENOMIC DNA]</scope>
    <source>
        <strain evidence="5">B8441</strain>
    </source>
</reference>
<evidence type="ECO:0000256" key="3">
    <source>
        <dbReference type="PIRSR" id="PIRSR605511-2"/>
    </source>
</evidence>
<dbReference type="Gene3D" id="2.120.10.30">
    <property type="entry name" value="TolB, C-terminal domain"/>
    <property type="match status" value="1"/>
</dbReference>
<evidence type="ECO:0000259" key="4">
    <source>
        <dbReference type="Pfam" id="PF08450"/>
    </source>
</evidence>
<dbReference type="VEuPathDB" id="FungiDB:QG37_00513"/>
<dbReference type="EMBL" id="CP076751">
    <property type="protein sequence ID" value="QWW24202.1"/>
    <property type="molecule type" value="Genomic_DNA"/>
</dbReference>
<dbReference type="PANTHER" id="PTHR10907">
    <property type="entry name" value="REGUCALCIN"/>
    <property type="match status" value="1"/>
</dbReference>
<dbReference type="VEuPathDB" id="FungiDB:CJI96_0002887"/>
<evidence type="ECO:0000313" key="6">
    <source>
        <dbReference type="EMBL" id="QWW24202.1"/>
    </source>
</evidence>
<evidence type="ECO:0000256" key="1">
    <source>
        <dbReference type="ARBA" id="ARBA00008853"/>
    </source>
</evidence>
<dbReference type="VEuPathDB" id="FungiDB:CJI97_001568"/>
<feature type="binding site" evidence="3">
    <location>
        <position position="172"/>
    </location>
    <ligand>
        <name>a divalent metal cation</name>
        <dbReference type="ChEBI" id="CHEBI:60240"/>
    </ligand>
</feature>
<dbReference type="Proteomes" id="UP000825438">
    <property type="component" value="Chromosome III"/>
</dbReference>
<feature type="domain" description="SMP-30/Gluconolactonase/LRE-like region" evidence="4">
    <location>
        <begin position="21"/>
        <end position="292"/>
    </location>
</feature>
<sequence length="339" mass="38405">MVETVELTRKNVLLPSYRGRLTEGLCYDLRNNSLLWVDIINAEAHRIFLDDENLEKRHQVLRLSEKGESIGAVLKTTDVDTVLLCHKSGVSYGNFSSGKIKSVVSYPLTDEQKRRLRSNDAHIDPLGNLWVGVMTDFPVTKVEGVQFEGFLFRIDHKTLEVKVMQEKTGISNGLAFSKDARKLYWTDSPTHQVYSFDYDNETATISNKKVIINLEDAFKTYNVESQGSEPIPDGMDFTGNERFISAVFGTNSAVEYNLQGEIEKVFKLPAEQVTNVLVAGRNGDEIFFNTAHLEHEDLDAVVKIADENEVDIGGHLFKYKAKENFQPRYQDLWKGTVNV</sequence>
<feature type="binding site" evidence="3">
    <location>
        <position position="117"/>
    </location>
    <ligand>
        <name>substrate</name>
    </ligand>
</feature>
<dbReference type="GO" id="GO:0004341">
    <property type="term" value="F:gluconolactonase activity"/>
    <property type="evidence" value="ECO:0007669"/>
    <property type="project" value="TreeGrafter"/>
</dbReference>
<organism evidence="5">
    <name type="scientific">Candidozyma auris</name>
    <name type="common">Yeast</name>
    <name type="synonym">Candida auris</name>
    <dbReference type="NCBI Taxonomy" id="498019"/>
    <lineage>
        <taxon>Eukaryota</taxon>
        <taxon>Fungi</taxon>
        <taxon>Dikarya</taxon>
        <taxon>Ascomycota</taxon>
        <taxon>Saccharomycotina</taxon>
        <taxon>Pichiomycetes</taxon>
        <taxon>Metschnikowiaceae</taxon>
        <taxon>Candidozyma</taxon>
    </lineage>
</organism>
<feature type="binding site" evidence="3">
    <location>
        <position position="119"/>
    </location>
    <ligand>
        <name>substrate</name>
    </ligand>
</feature>
<comment type="cofactor">
    <cofactor evidence="3">
        <name>Zn(2+)</name>
        <dbReference type="ChEBI" id="CHEBI:29105"/>
    </cofactor>
    <text evidence="3">Binds 1 divalent metal cation per subunit.</text>
</comment>
<reference evidence="6" key="3">
    <citation type="submission" date="2021-06" db="EMBL/GenBank/DDBJ databases">
        <title>Candida auris outbreak in lebanese hospital.</title>
        <authorList>
            <person name="Finianos M."/>
        </authorList>
    </citation>
    <scope>NUCLEOTIDE SEQUENCE</scope>
    <source>
        <strain evidence="6">CA7LBN</strain>
    </source>
</reference>
<dbReference type="SUPFAM" id="SSF63829">
    <property type="entry name" value="Calcium-dependent phosphotriesterase"/>
    <property type="match status" value="1"/>
</dbReference>
<dbReference type="GO" id="GO:0005509">
    <property type="term" value="F:calcium ion binding"/>
    <property type="evidence" value="ECO:0007669"/>
    <property type="project" value="TreeGrafter"/>
</dbReference>
<dbReference type="VEuPathDB" id="FungiDB:B9J08_002214"/>
<gene>
    <name evidence="5" type="ORF">B9J08_002214</name>
    <name evidence="6" type="ORF">CA7LBN_003036</name>
</gene>
<feature type="active site" description="Proton donor/acceptor" evidence="2">
    <location>
        <position position="233"/>
    </location>
</feature>
<protein>
    <recommendedName>
        <fullName evidence="4">SMP-30/Gluconolactonase/LRE-like region domain-containing protein</fullName>
    </recommendedName>
</protein>
<dbReference type="InterPro" id="IPR011042">
    <property type="entry name" value="6-blade_b-propeller_TolB-like"/>
</dbReference>
<keyword evidence="3" id="KW-0479">Metal-binding</keyword>
<dbReference type="InterPro" id="IPR005511">
    <property type="entry name" value="SMP-30"/>
</dbReference>